<proteinExistence type="inferred from homology"/>
<dbReference type="SUPFAM" id="SSF47781">
    <property type="entry name" value="RuvA domain 2-like"/>
    <property type="match status" value="1"/>
</dbReference>
<dbReference type="PANTHER" id="PTHR43022:SF1">
    <property type="entry name" value="PROTEIN SMF"/>
    <property type="match status" value="1"/>
</dbReference>
<comment type="similarity">
    <text evidence="1">Belongs to the DprA/Smf family.</text>
</comment>
<dbReference type="Proteomes" id="UP000672011">
    <property type="component" value="Chromosome"/>
</dbReference>
<evidence type="ECO:0000256" key="1">
    <source>
        <dbReference type="ARBA" id="ARBA00006525"/>
    </source>
</evidence>
<sequence length="365" mass="41204">MNSEQRYILALSFIKGIGDNRIFFLVNFFGSAKAVWESSKNELLNISGFGPKLVKDIGNEKFLDLADLEIEFCKINNINILTVFDEQYPSLLKQCPDAPIVLFTKGNLTFEKSKKIAIVGTRKMTNYGKLFIEELIDGIKDFDVTIVSGLAYGCDIYSHIQALKFNIPTWAVLAHHLNNIYPPQHKNVAIEMLENGGWISEQSSIKGVSPKYFLQRNRIIAGLSDVTIMVESGSHGGSLVTAKFANDYNRDVFALPGKSTDMLSKGCNYMIKSHQAYLIESSKDLEYHLNLSDNPKKSNQLEMFIELSEEEQKIVDFLVQNGKTHIDALSISLDLLTYELMPVLLDLELKNILRPLPGKYFELSR</sequence>
<evidence type="ECO:0000259" key="2">
    <source>
        <dbReference type="Pfam" id="PF02481"/>
    </source>
</evidence>
<dbReference type="NCBIfam" id="TIGR00732">
    <property type="entry name" value="dprA"/>
    <property type="match status" value="1"/>
</dbReference>
<dbReference type="Pfam" id="PF02481">
    <property type="entry name" value="DNA_processg_A"/>
    <property type="match status" value="1"/>
</dbReference>
<reference evidence="4 5" key="1">
    <citation type="journal article" date="2021" name="Int. J. Syst. Evol. Microbiol.">
        <title>Faecalibacter bovis sp. nov., isolated from cow faeces.</title>
        <authorList>
            <person name="Li F."/>
            <person name="Zhao W."/>
            <person name="Hong Q."/>
            <person name="Shao Q."/>
            <person name="Song J."/>
            <person name="Yang S."/>
        </authorList>
    </citation>
    <scope>NUCLEOTIDE SEQUENCE [LARGE SCALE GENOMIC DNA]</scope>
    <source>
        <strain evidence="4 5">ZY171143</strain>
    </source>
</reference>
<protein>
    <submittedName>
        <fullName evidence="4">DNA-processing protein DprA</fullName>
    </submittedName>
</protein>
<dbReference type="InterPro" id="IPR003488">
    <property type="entry name" value="DprA"/>
</dbReference>
<dbReference type="SUPFAM" id="SSF102405">
    <property type="entry name" value="MCP/YpsA-like"/>
    <property type="match status" value="1"/>
</dbReference>
<accession>A0ABX7XF87</accession>
<keyword evidence="5" id="KW-1185">Reference proteome</keyword>
<dbReference type="PANTHER" id="PTHR43022">
    <property type="entry name" value="PROTEIN SMF"/>
    <property type="match status" value="1"/>
</dbReference>
<evidence type="ECO:0000313" key="5">
    <source>
        <dbReference type="Proteomes" id="UP000672011"/>
    </source>
</evidence>
<evidence type="ECO:0000313" key="4">
    <source>
        <dbReference type="EMBL" id="QTV06517.1"/>
    </source>
</evidence>
<reference evidence="5" key="2">
    <citation type="submission" date="2021-04" db="EMBL/GenBank/DDBJ databases">
        <title>Taxonomy of Flavobacteriaceae bacterium ZY171143.</title>
        <authorList>
            <person name="Li F."/>
        </authorList>
    </citation>
    <scope>NUCLEOTIDE SEQUENCE [LARGE SCALE GENOMIC DNA]</scope>
    <source>
        <strain evidence="5">ZY171143</strain>
    </source>
</reference>
<dbReference type="InterPro" id="IPR057666">
    <property type="entry name" value="DrpA_SLOG"/>
</dbReference>
<dbReference type="EMBL" id="CP072842">
    <property type="protein sequence ID" value="QTV06517.1"/>
    <property type="molecule type" value="Genomic_DNA"/>
</dbReference>
<organism evidence="4 5">
    <name type="scientific">Faecalibacter bovis</name>
    <dbReference type="NCBI Taxonomy" id="2898187"/>
    <lineage>
        <taxon>Bacteria</taxon>
        <taxon>Pseudomonadati</taxon>
        <taxon>Bacteroidota</taxon>
        <taxon>Flavobacteriia</taxon>
        <taxon>Flavobacteriales</taxon>
        <taxon>Weeksellaceae</taxon>
        <taxon>Faecalibacter</taxon>
    </lineage>
</organism>
<evidence type="ECO:0000259" key="3">
    <source>
        <dbReference type="Pfam" id="PF17782"/>
    </source>
</evidence>
<dbReference type="Gene3D" id="3.40.50.450">
    <property type="match status" value="1"/>
</dbReference>
<gene>
    <name evidence="4" type="primary">dprA</name>
    <name evidence="4" type="ORF">J9309_04115</name>
</gene>
<dbReference type="InterPro" id="IPR010994">
    <property type="entry name" value="RuvA_2-like"/>
</dbReference>
<feature type="domain" description="Smf/DprA SLOG" evidence="2">
    <location>
        <begin position="80"/>
        <end position="285"/>
    </location>
</feature>
<dbReference type="InterPro" id="IPR041614">
    <property type="entry name" value="DprA_WH"/>
</dbReference>
<feature type="domain" description="DprA winged helix" evidence="3">
    <location>
        <begin position="306"/>
        <end position="359"/>
    </location>
</feature>
<dbReference type="RefSeq" id="WP_230477235.1">
    <property type="nucleotide sequence ID" value="NZ_CP072842.1"/>
</dbReference>
<dbReference type="Pfam" id="PF17782">
    <property type="entry name" value="WHD_DprA"/>
    <property type="match status" value="1"/>
</dbReference>
<name>A0ABX7XF87_9FLAO</name>